<dbReference type="InterPro" id="IPR004995">
    <property type="entry name" value="Spore_Ger"/>
</dbReference>
<dbReference type="PIRSF" id="PIRSF005690">
    <property type="entry name" value="GerBA"/>
    <property type="match status" value="1"/>
</dbReference>
<evidence type="ECO:0000256" key="3">
    <source>
        <dbReference type="SAM" id="Phobius"/>
    </source>
</evidence>
<evidence type="ECO:0000256" key="2">
    <source>
        <dbReference type="ARBA" id="ARBA00023136"/>
    </source>
</evidence>
<protein>
    <submittedName>
        <fullName evidence="4">Spore germination protein</fullName>
    </submittedName>
</protein>
<proteinExistence type="inferred from homology"/>
<dbReference type="PANTHER" id="PTHR22550">
    <property type="entry name" value="SPORE GERMINATION PROTEIN"/>
    <property type="match status" value="1"/>
</dbReference>
<feature type="transmembrane region" description="Helical" evidence="3">
    <location>
        <begin position="379"/>
        <end position="398"/>
    </location>
</feature>
<dbReference type="GO" id="GO:0009847">
    <property type="term" value="P:spore germination"/>
    <property type="evidence" value="ECO:0007669"/>
    <property type="project" value="InterPro"/>
</dbReference>
<keyword evidence="2 3" id="KW-0472">Membrane</keyword>
<keyword evidence="3" id="KW-1133">Transmembrane helix</keyword>
<evidence type="ECO:0000313" key="4">
    <source>
        <dbReference type="EMBL" id="KGM96687.1"/>
    </source>
</evidence>
<dbReference type="PANTHER" id="PTHR22550:SF16">
    <property type="entry name" value="SPORE GERMINATION PROTEIN"/>
    <property type="match status" value="1"/>
</dbReference>
<keyword evidence="3" id="KW-0812">Transmembrane</keyword>
<dbReference type="AlphaFoldDB" id="A0A0A0I753"/>
<comment type="similarity">
    <text evidence="1">Belongs to the GerABKA family.</text>
</comment>
<dbReference type="OrthoDB" id="9772630at2"/>
<evidence type="ECO:0000313" key="5">
    <source>
        <dbReference type="Proteomes" id="UP000030012"/>
    </source>
</evidence>
<feature type="transmembrane region" description="Helical" evidence="3">
    <location>
        <begin position="410"/>
        <end position="431"/>
    </location>
</feature>
<dbReference type="Proteomes" id="UP000030012">
    <property type="component" value="Unassembled WGS sequence"/>
</dbReference>
<gene>
    <name evidence="4" type="ORF">Z968_05755</name>
</gene>
<name>A0A0A0I753_CLONO</name>
<evidence type="ECO:0000256" key="1">
    <source>
        <dbReference type="ARBA" id="ARBA00005278"/>
    </source>
</evidence>
<comment type="caution">
    <text evidence="4">The sequence shown here is derived from an EMBL/GenBank/DDBJ whole genome shotgun (WGS) entry which is preliminary data.</text>
</comment>
<reference evidence="4 5" key="1">
    <citation type="submission" date="2014-01" db="EMBL/GenBank/DDBJ databases">
        <title>Plasmidome dynamics in the species complex Clostridium novyi sensu lato converts strains of independent lineages into distinctly different pathogens.</title>
        <authorList>
            <person name="Skarin H."/>
            <person name="Segerman B."/>
        </authorList>
    </citation>
    <scope>NUCLEOTIDE SEQUENCE [LARGE SCALE GENOMIC DNA]</scope>
    <source>
        <strain evidence="4 5">4552</strain>
    </source>
</reference>
<dbReference type="RefSeq" id="WP_039254478.1">
    <property type="nucleotide sequence ID" value="NZ_JENJ01000019.1"/>
</dbReference>
<dbReference type="EMBL" id="JENJ01000019">
    <property type="protein sequence ID" value="KGM96687.1"/>
    <property type="molecule type" value="Genomic_DNA"/>
</dbReference>
<feature type="transmembrane region" description="Helical" evidence="3">
    <location>
        <begin position="285"/>
        <end position="305"/>
    </location>
</feature>
<dbReference type="InterPro" id="IPR050768">
    <property type="entry name" value="UPF0353/GerABKA_families"/>
</dbReference>
<dbReference type="Pfam" id="PF03323">
    <property type="entry name" value="GerA"/>
    <property type="match status" value="1"/>
</dbReference>
<organism evidence="4 5">
    <name type="scientific">Clostridium novyi A str. 4552</name>
    <dbReference type="NCBI Taxonomy" id="1444289"/>
    <lineage>
        <taxon>Bacteria</taxon>
        <taxon>Bacillati</taxon>
        <taxon>Bacillota</taxon>
        <taxon>Clostridia</taxon>
        <taxon>Eubacteriales</taxon>
        <taxon>Clostridiaceae</taxon>
        <taxon>Clostridium</taxon>
    </lineage>
</organism>
<accession>A0A0A0I753</accession>
<dbReference type="GO" id="GO:0016020">
    <property type="term" value="C:membrane"/>
    <property type="evidence" value="ECO:0007669"/>
    <property type="project" value="InterPro"/>
</dbReference>
<sequence>MKKTNAIVNNIIERLGIESQVVVKEIIIGNTKKIPAYVIYVDGEADKKLINKTILNPLMLEINEELELEESLPEYLCKRYIPSSDTKIVKNLDELAKGIRTGNTGIVVDYLENYIMVSSVGGQHRGISDPINEYSVKGTRESFVENIQTNISIITRRIQEKGLTIENFKVGKRSQTDLSLMYIKDLVNEDVLNTLKQRLNKIDVDSVSSNGVLEQFIEQNTYSIFPQVFSTERPDIVEANLMEGRIGIILSGVSQVITVPALFVEFFHGVEDYTQRFWVANFTRVLRFFSILIIVTLPSIYLTVIKYNVELIPVQFIIPISQSRVGIALTPFTEILSMEIIVELLREGGMRLPSKIAQTLSIVGGIIIGQTAVEAKIVSPPTALIVGITVVATFLIPNYDMSLAIRLLRFVMLTIANFFGIFGIAIGWFLIITHLYRLKTFGVPYFSIKHELMKDSFIRVALQKMNKRPEDIEKRNIIRQGNIGMKIRGKKNEKQR</sequence>